<comment type="caution">
    <text evidence="3">The sequence shown here is derived from an EMBL/GenBank/DDBJ whole genome shotgun (WGS) entry which is preliminary data.</text>
</comment>
<dbReference type="GO" id="GO:0016491">
    <property type="term" value="F:oxidoreductase activity"/>
    <property type="evidence" value="ECO:0007669"/>
    <property type="project" value="InterPro"/>
</dbReference>
<dbReference type="PANTHER" id="PTHR44154">
    <property type="entry name" value="QUINONE OXIDOREDUCTASE"/>
    <property type="match status" value="1"/>
</dbReference>
<name>A0A847RWW4_9BACT</name>
<evidence type="ECO:0000256" key="1">
    <source>
        <dbReference type="ARBA" id="ARBA00022857"/>
    </source>
</evidence>
<dbReference type="SMART" id="SM00829">
    <property type="entry name" value="PKS_ER"/>
    <property type="match status" value="1"/>
</dbReference>
<dbReference type="AlphaFoldDB" id="A0A847RWW4"/>
<evidence type="ECO:0000313" key="3">
    <source>
        <dbReference type="EMBL" id="NLR63831.1"/>
    </source>
</evidence>
<dbReference type="SUPFAM" id="SSF51735">
    <property type="entry name" value="NAD(P)-binding Rossmann-fold domains"/>
    <property type="match status" value="1"/>
</dbReference>
<reference evidence="3 4" key="1">
    <citation type="submission" date="2020-04" db="EMBL/GenBank/DDBJ databases">
        <authorList>
            <person name="Yin C."/>
        </authorList>
    </citation>
    <scope>NUCLEOTIDE SEQUENCE [LARGE SCALE GENOMIC DNA]</scope>
    <source>
        <strain evidence="3 4">Ae27</strain>
    </source>
</reference>
<dbReference type="InterPro" id="IPR011032">
    <property type="entry name" value="GroES-like_sf"/>
</dbReference>
<proteinExistence type="predicted"/>
<evidence type="ECO:0000259" key="2">
    <source>
        <dbReference type="SMART" id="SM00829"/>
    </source>
</evidence>
<dbReference type="Pfam" id="PF08240">
    <property type="entry name" value="ADH_N"/>
    <property type="match status" value="1"/>
</dbReference>
<dbReference type="Proteomes" id="UP000570474">
    <property type="component" value="Unassembled WGS sequence"/>
</dbReference>
<feature type="domain" description="Enoyl reductase (ER)" evidence="2">
    <location>
        <begin position="14"/>
        <end position="299"/>
    </location>
</feature>
<dbReference type="InterPro" id="IPR020843">
    <property type="entry name" value="ER"/>
</dbReference>
<dbReference type="Pfam" id="PF13602">
    <property type="entry name" value="ADH_zinc_N_2"/>
    <property type="match status" value="1"/>
</dbReference>
<dbReference type="PANTHER" id="PTHR44154:SF1">
    <property type="entry name" value="QUINONE OXIDOREDUCTASE"/>
    <property type="match status" value="1"/>
</dbReference>
<dbReference type="Gene3D" id="3.90.180.10">
    <property type="entry name" value="Medium-chain alcohol dehydrogenases, catalytic domain"/>
    <property type="match status" value="1"/>
</dbReference>
<dbReference type="EMBL" id="JABAIA010000001">
    <property type="protein sequence ID" value="NLR63831.1"/>
    <property type="molecule type" value="Genomic_DNA"/>
</dbReference>
<protein>
    <submittedName>
        <fullName evidence="3">NADP-dependent oxidoreductase</fullName>
    </submittedName>
</protein>
<sequence>MKAMQYQAYGTPAAVLQTVHIPKPEPSTGQVCIKVRAASVNPSDWKRMEGQYRDFEEVVFPSGVGVEAAGIVEAIGAGVVDVRIGDTVFGYGNNTMAEYALLSHWVKKPEGVPFEVAGAIPVVSETAWRCLDDLNAAPGSTILVSGAAGGIGSAVVQLARRRGLQVIGTASSGNQDYLRALGAIPTTYGDGLKDRVKVLAPNGIAGALDIAGSGIIPELIDIVGNPSNVVSVTDFSAVAHGARFSAGPPRHVHRVLSEIADLYVKGQYHLHIQAVFPLEETVKALTISSQKRMRGKLVIVIN</sequence>
<evidence type="ECO:0000313" key="4">
    <source>
        <dbReference type="Proteomes" id="UP000570474"/>
    </source>
</evidence>
<dbReference type="Gene3D" id="3.40.50.720">
    <property type="entry name" value="NAD(P)-binding Rossmann-like Domain"/>
    <property type="match status" value="1"/>
</dbReference>
<dbReference type="CDD" id="cd05289">
    <property type="entry name" value="MDR_like_2"/>
    <property type="match status" value="1"/>
</dbReference>
<keyword evidence="1" id="KW-0521">NADP</keyword>
<dbReference type="SUPFAM" id="SSF50129">
    <property type="entry name" value="GroES-like"/>
    <property type="match status" value="1"/>
</dbReference>
<gene>
    <name evidence="3" type="ORF">HGH92_05910</name>
</gene>
<organism evidence="3 4">
    <name type="scientific">Chitinophaga varians</name>
    <dbReference type="NCBI Taxonomy" id="2202339"/>
    <lineage>
        <taxon>Bacteria</taxon>
        <taxon>Pseudomonadati</taxon>
        <taxon>Bacteroidota</taxon>
        <taxon>Chitinophagia</taxon>
        <taxon>Chitinophagales</taxon>
        <taxon>Chitinophagaceae</taxon>
        <taxon>Chitinophaga</taxon>
    </lineage>
</organism>
<keyword evidence="4" id="KW-1185">Reference proteome</keyword>
<dbReference type="InterPro" id="IPR013154">
    <property type="entry name" value="ADH-like_N"/>
</dbReference>
<dbReference type="InterPro" id="IPR051603">
    <property type="entry name" value="Zinc-ADH_QOR/CCCR"/>
</dbReference>
<accession>A0A847RWW4</accession>
<dbReference type="InterPro" id="IPR036291">
    <property type="entry name" value="NAD(P)-bd_dom_sf"/>
</dbReference>